<organism evidence="3 4">
    <name type="scientific">Aquatica leii</name>
    <dbReference type="NCBI Taxonomy" id="1421715"/>
    <lineage>
        <taxon>Eukaryota</taxon>
        <taxon>Metazoa</taxon>
        <taxon>Ecdysozoa</taxon>
        <taxon>Arthropoda</taxon>
        <taxon>Hexapoda</taxon>
        <taxon>Insecta</taxon>
        <taxon>Pterygota</taxon>
        <taxon>Neoptera</taxon>
        <taxon>Endopterygota</taxon>
        <taxon>Coleoptera</taxon>
        <taxon>Polyphaga</taxon>
        <taxon>Elateriformia</taxon>
        <taxon>Elateroidea</taxon>
        <taxon>Lampyridae</taxon>
        <taxon>Luciolinae</taxon>
        <taxon>Aquatica</taxon>
    </lineage>
</organism>
<keyword evidence="1" id="KW-1133">Transmembrane helix</keyword>
<keyword evidence="1" id="KW-0812">Transmembrane</keyword>
<keyword evidence="1" id="KW-0472">Membrane</keyword>
<feature type="transmembrane region" description="Helical" evidence="1">
    <location>
        <begin position="47"/>
        <end position="75"/>
    </location>
</feature>
<evidence type="ECO:0000313" key="4">
    <source>
        <dbReference type="Proteomes" id="UP001353858"/>
    </source>
</evidence>
<proteinExistence type="predicted"/>
<dbReference type="Proteomes" id="UP001353858">
    <property type="component" value="Unassembled WGS sequence"/>
</dbReference>
<dbReference type="AlphaFoldDB" id="A0AAN7PMJ6"/>
<feature type="signal peptide" evidence="2">
    <location>
        <begin position="1"/>
        <end position="19"/>
    </location>
</feature>
<protein>
    <submittedName>
        <fullName evidence="3">Uncharacterized protein</fullName>
    </submittedName>
</protein>
<evidence type="ECO:0000256" key="1">
    <source>
        <dbReference type="SAM" id="Phobius"/>
    </source>
</evidence>
<accession>A0AAN7PMJ6</accession>
<sequence>MEMWKVLLILSLTLITVISQSESKYGKYSENSKNESAKPKSKGTGITAWGIVFIVVAVILCGVAVYYIVIFYPILCKEERSYDRIELAAI</sequence>
<name>A0AAN7PMJ6_9COLE</name>
<keyword evidence="2" id="KW-0732">Signal</keyword>
<comment type="caution">
    <text evidence="3">The sequence shown here is derived from an EMBL/GenBank/DDBJ whole genome shotgun (WGS) entry which is preliminary data.</text>
</comment>
<evidence type="ECO:0000313" key="3">
    <source>
        <dbReference type="EMBL" id="KAK4871759.1"/>
    </source>
</evidence>
<dbReference type="EMBL" id="JARPUR010000008">
    <property type="protein sequence ID" value="KAK4871759.1"/>
    <property type="molecule type" value="Genomic_DNA"/>
</dbReference>
<feature type="chain" id="PRO_5042954651" evidence="2">
    <location>
        <begin position="20"/>
        <end position="90"/>
    </location>
</feature>
<keyword evidence="4" id="KW-1185">Reference proteome</keyword>
<reference evidence="4" key="1">
    <citation type="submission" date="2023-01" db="EMBL/GenBank/DDBJ databases">
        <title>Key to firefly adult light organ development and bioluminescence: homeobox transcription factors regulate luciferase expression and transportation to peroxisome.</title>
        <authorList>
            <person name="Fu X."/>
        </authorList>
    </citation>
    <scope>NUCLEOTIDE SEQUENCE [LARGE SCALE GENOMIC DNA]</scope>
</reference>
<gene>
    <name evidence="3" type="ORF">RN001_015883</name>
</gene>
<evidence type="ECO:0000256" key="2">
    <source>
        <dbReference type="SAM" id="SignalP"/>
    </source>
</evidence>